<name>A0A081P886_9BACL</name>
<sequence>MVFIILSLVAVAGCNHADTAGKREPALSFGGISTGASEEEITGIMGKPSESSAKDQTKEIHYIGANGPNATFVLVNNRLVKGYWYPSVFDAKVKIPITKEDLDLSKPHKLEQVDCYETAKCDHYVFEQGKQKLQITMDWENKRIDRVILE</sequence>
<gene>
    <name evidence="1" type="ORF">ET33_29670</name>
</gene>
<proteinExistence type="predicted"/>
<protein>
    <submittedName>
        <fullName evidence="1">Uncharacterized protein</fullName>
    </submittedName>
</protein>
<reference evidence="1 2" key="1">
    <citation type="submission" date="2014-06" db="EMBL/GenBank/DDBJ databases">
        <title>Draft genome sequence of Paenibacillus sp. MSt1.</title>
        <authorList>
            <person name="Aw Y.K."/>
            <person name="Ong K.S."/>
            <person name="Gan H.M."/>
            <person name="Lee S.M."/>
        </authorList>
    </citation>
    <scope>NUCLEOTIDE SEQUENCE [LARGE SCALE GENOMIC DNA]</scope>
    <source>
        <strain evidence="1 2">MSt1</strain>
    </source>
</reference>
<dbReference type="EMBL" id="JNVM01000005">
    <property type="protein sequence ID" value="KEQ26909.1"/>
    <property type="molecule type" value="Genomic_DNA"/>
</dbReference>
<accession>A0A081P886</accession>
<evidence type="ECO:0000313" key="1">
    <source>
        <dbReference type="EMBL" id="KEQ26909.1"/>
    </source>
</evidence>
<keyword evidence="2" id="KW-1185">Reference proteome</keyword>
<dbReference type="AlphaFoldDB" id="A0A081P886"/>
<organism evidence="1 2">
    <name type="scientific">Paenibacillus tyrfis</name>
    <dbReference type="NCBI Taxonomy" id="1501230"/>
    <lineage>
        <taxon>Bacteria</taxon>
        <taxon>Bacillati</taxon>
        <taxon>Bacillota</taxon>
        <taxon>Bacilli</taxon>
        <taxon>Bacillales</taxon>
        <taxon>Paenibacillaceae</taxon>
        <taxon>Paenibacillus</taxon>
    </lineage>
</organism>
<dbReference type="Proteomes" id="UP000028123">
    <property type="component" value="Unassembled WGS sequence"/>
</dbReference>
<dbReference type="OrthoDB" id="2572716at2"/>
<dbReference type="RefSeq" id="WP_036678272.1">
    <property type="nucleotide sequence ID" value="NZ_JNVM01000005.1"/>
</dbReference>
<evidence type="ECO:0000313" key="2">
    <source>
        <dbReference type="Proteomes" id="UP000028123"/>
    </source>
</evidence>
<comment type="caution">
    <text evidence="1">The sequence shown here is derived from an EMBL/GenBank/DDBJ whole genome shotgun (WGS) entry which is preliminary data.</text>
</comment>
<dbReference type="eggNOG" id="ENOG502ZU0B">
    <property type="taxonomic scope" value="Bacteria"/>
</dbReference>